<keyword evidence="11" id="KW-1185">Reference proteome</keyword>
<dbReference type="EMBL" id="JAAWWB010000023">
    <property type="protein sequence ID" value="KAG6753874.1"/>
    <property type="molecule type" value="Genomic_DNA"/>
</dbReference>
<dbReference type="PANTHER" id="PTHR24014">
    <property type="entry name" value="2-OXOGLUTARATE AND IRON-DEPENDENT OXYGENASE DOMAIN-CONTAINING PROTEIN 2"/>
    <property type="match status" value="1"/>
</dbReference>
<feature type="compositionally biased region" description="Polar residues" evidence="7">
    <location>
        <begin position="515"/>
        <end position="524"/>
    </location>
</feature>
<keyword evidence="6" id="KW-0408">Iron</keyword>
<evidence type="ECO:0000256" key="5">
    <source>
        <dbReference type="ARBA" id="ARBA00023002"/>
    </source>
</evidence>
<evidence type="ECO:0000256" key="8">
    <source>
        <dbReference type="SAM" id="Phobius"/>
    </source>
</evidence>
<gene>
    <name evidence="10" type="ORF">POTOM_041876</name>
</gene>
<dbReference type="Pfam" id="PF25238">
    <property type="entry name" value="OGFOD2-like"/>
    <property type="match status" value="1"/>
</dbReference>
<feature type="region of interest" description="Disordered" evidence="7">
    <location>
        <begin position="1"/>
        <end position="25"/>
    </location>
</feature>
<evidence type="ECO:0000256" key="3">
    <source>
        <dbReference type="ARBA" id="ARBA00022896"/>
    </source>
</evidence>
<dbReference type="OrthoDB" id="1736837at2759"/>
<keyword evidence="2" id="KW-0479">Metal-binding</keyword>
<feature type="region of interest" description="Disordered" evidence="7">
    <location>
        <begin position="505"/>
        <end position="531"/>
    </location>
</feature>
<dbReference type="GO" id="GO:0005506">
    <property type="term" value="F:iron ion binding"/>
    <property type="evidence" value="ECO:0007669"/>
    <property type="project" value="InterPro"/>
</dbReference>
<evidence type="ECO:0000256" key="7">
    <source>
        <dbReference type="SAM" id="MobiDB-lite"/>
    </source>
</evidence>
<dbReference type="Proteomes" id="UP000886885">
    <property type="component" value="Chromosome 12A"/>
</dbReference>
<dbReference type="GO" id="GO:0031418">
    <property type="term" value="F:L-ascorbic acid binding"/>
    <property type="evidence" value="ECO:0007669"/>
    <property type="project" value="UniProtKB-KW"/>
</dbReference>
<dbReference type="InterPro" id="IPR006620">
    <property type="entry name" value="Pro_4_hyd_alph"/>
</dbReference>
<dbReference type="AlphaFoldDB" id="A0A8X8CGH3"/>
<dbReference type="PANTHER" id="PTHR24014:SF4">
    <property type="entry name" value="2-OXOGLUTARATE AND IRON-DEPENDENT OXYGENASE DOMAIN-CONTAINING PROTEIN 2"/>
    <property type="match status" value="1"/>
</dbReference>
<feature type="transmembrane region" description="Helical" evidence="8">
    <location>
        <begin position="151"/>
        <end position="170"/>
    </location>
</feature>
<keyword evidence="8" id="KW-1133">Transmembrane helix</keyword>
<dbReference type="PROSITE" id="PS51471">
    <property type="entry name" value="FE2OG_OXY"/>
    <property type="match status" value="1"/>
</dbReference>
<comment type="cofactor">
    <cofactor evidence="1">
        <name>L-ascorbate</name>
        <dbReference type="ChEBI" id="CHEBI:38290"/>
    </cofactor>
</comment>
<keyword evidence="8" id="KW-0472">Membrane</keyword>
<feature type="compositionally biased region" description="Basic and acidic residues" evidence="7">
    <location>
        <begin position="505"/>
        <end position="514"/>
    </location>
</feature>
<evidence type="ECO:0000256" key="2">
    <source>
        <dbReference type="ARBA" id="ARBA00022723"/>
    </source>
</evidence>
<keyword evidence="4" id="KW-0223">Dioxygenase</keyword>
<keyword evidence="3" id="KW-0847">Vitamin C</keyword>
<feature type="transmembrane region" description="Helical" evidence="8">
    <location>
        <begin position="113"/>
        <end position="131"/>
    </location>
</feature>
<evidence type="ECO:0000313" key="11">
    <source>
        <dbReference type="Proteomes" id="UP000886885"/>
    </source>
</evidence>
<evidence type="ECO:0000259" key="9">
    <source>
        <dbReference type="PROSITE" id="PS51471"/>
    </source>
</evidence>
<reference evidence="10" key="1">
    <citation type="journal article" date="2020" name="bioRxiv">
        <title>Hybrid origin of Populus tomentosa Carr. identified through genome sequencing and phylogenomic analysis.</title>
        <authorList>
            <person name="An X."/>
            <person name="Gao K."/>
            <person name="Chen Z."/>
            <person name="Li J."/>
            <person name="Yang X."/>
            <person name="Yang X."/>
            <person name="Zhou J."/>
            <person name="Guo T."/>
            <person name="Zhao T."/>
            <person name="Huang S."/>
            <person name="Miao D."/>
            <person name="Khan W.U."/>
            <person name="Rao P."/>
            <person name="Ye M."/>
            <person name="Lei B."/>
            <person name="Liao W."/>
            <person name="Wang J."/>
            <person name="Ji L."/>
            <person name="Li Y."/>
            <person name="Guo B."/>
            <person name="Mustafa N.S."/>
            <person name="Li S."/>
            <person name="Yun Q."/>
            <person name="Keller S.R."/>
            <person name="Mao J."/>
            <person name="Zhang R."/>
            <person name="Strauss S.H."/>
        </authorList>
    </citation>
    <scope>NUCLEOTIDE SEQUENCE</scope>
    <source>
        <strain evidence="10">GM15</strain>
        <tissue evidence="10">Leaf</tissue>
    </source>
</reference>
<proteinExistence type="predicted"/>
<keyword evidence="8" id="KW-0812">Transmembrane</keyword>
<comment type="caution">
    <text evidence="10">The sequence shown here is derived from an EMBL/GenBank/DDBJ whole genome shotgun (WGS) entry which is preliminary data.</text>
</comment>
<dbReference type="GO" id="GO:0051213">
    <property type="term" value="F:dioxygenase activity"/>
    <property type="evidence" value="ECO:0007669"/>
    <property type="project" value="UniProtKB-KW"/>
</dbReference>
<evidence type="ECO:0000256" key="6">
    <source>
        <dbReference type="ARBA" id="ARBA00023004"/>
    </source>
</evidence>
<evidence type="ECO:0000256" key="4">
    <source>
        <dbReference type="ARBA" id="ARBA00022964"/>
    </source>
</evidence>
<dbReference type="GO" id="GO:0016705">
    <property type="term" value="F:oxidoreductase activity, acting on paired donors, with incorporation or reduction of molecular oxygen"/>
    <property type="evidence" value="ECO:0007669"/>
    <property type="project" value="InterPro"/>
</dbReference>
<accession>A0A8X8CGH3</accession>
<evidence type="ECO:0000313" key="10">
    <source>
        <dbReference type="EMBL" id="KAG6753874.1"/>
    </source>
</evidence>
<organism evidence="10 11">
    <name type="scientific">Populus tomentosa</name>
    <name type="common">Chinese white poplar</name>
    <dbReference type="NCBI Taxonomy" id="118781"/>
    <lineage>
        <taxon>Eukaryota</taxon>
        <taxon>Viridiplantae</taxon>
        <taxon>Streptophyta</taxon>
        <taxon>Embryophyta</taxon>
        <taxon>Tracheophyta</taxon>
        <taxon>Spermatophyta</taxon>
        <taxon>Magnoliopsida</taxon>
        <taxon>eudicotyledons</taxon>
        <taxon>Gunneridae</taxon>
        <taxon>Pentapetalae</taxon>
        <taxon>rosids</taxon>
        <taxon>fabids</taxon>
        <taxon>Malpighiales</taxon>
        <taxon>Salicaceae</taxon>
        <taxon>Saliceae</taxon>
        <taxon>Populus</taxon>
    </lineage>
</organism>
<sequence length="531" mass="61370">MSGDRLESPPVTGEGNGVVSHDKKTASVMVPSQRLRLHPNKDHMPESYEDLQLDFSPSVFRSLEKYLPPNMLSDSREDKVKFMRDILLKYLPHGERTRVMFELTQLRIKESETALLGFCFLFISIFNFQFSNGHMALENDDNALRLRRKKLLSAIILGMLKWLCSAYDFYQILENFKILLVTGTKENLLEFLGDWDEFLRISFTPRLGRVPLFWGIDAQKHREYRQKIISHYKPLKRELYSMHPVTFFVPSFMKAINDNTEESLRSIISEPSPGVLTFEMLQPRFCELLVAEVENFEAWVNDTKFRIMRPNTMNKYGAVLDDFGLETMLDKLMNGFIRPISKGDTYVLIPDKLHHMFPGIFFREVGGANLDSHHGFVVEYGKDWDVDLGFHVDDSEVTLNVCLGKQFSGGELFFRGTRCDKHVNTGSKPEEIFDYSHVPGRAVLHLGRHRHGVRATTSGHRINLLLWCRRYFFFLHVKLISHDIIRSSERSGNIKKISRVGVESAYKKRSEGSEHSSLPLNRSYSGRMVSP</sequence>
<name>A0A8X8CGH3_POPTO</name>
<feature type="domain" description="Fe2OG dioxygenase" evidence="9">
    <location>
        <begin position="371"/>
        <end position="470"/>
    </location>
</feature>
<protein>
    <recommendedName>
        <fullName evidence="9">Fe2OG dioxygenase domain-containing protein</fullName>
    </recommendedName>
</protein>
<keyword evidence="5" id="KW-0560">Oxidoreductase</keyword>
<dbReference type="SMART" id="SM00702">
    <property type="entry name" value="P4Hc"/>
    <property type="match status" value="1"/>
</dbReference>
<dbReference type="InterPro" id="IPR005123">
    <property type="entry name" value="Oxoglu/Fe-dep_dioxygenase_dom"/>
</dbReference>
<evidence type="ECO:0000256" key="1">
    <source>
        <dbReference type="ARBA" id="ARBA00001961"/>
    </source>
</evidence>